<protein>
    <recommendedName>
        <fullName evidence="3">HAD family hydrolase</fullName>
    </recommendedName>
</protein>
<sequence>MNNDSTFECVLWDFGDTIADQGWMLKSLPDVPNWSELFVEKVWNGAWGQSWFKGELSSIQLSELLSELVDLEAGKIFEHMELCSRDIVFFKNAFFAVKELNFPQAIVTVNPDLFSSVVEEEYSLQSYFDTIVTSWEQKTLDKSVLCDKAMSMLGSTNRKKALLIDNIEENIKHWELMGGRGYHFQNDELFGYEMSSLLGIRASTM</sequence>
<accession>A0A2A5APG2</accession>
<dbReference type="EMBL" id="NVVJ01000073">
    <property type="protein sequence ID" value="PCJ21000.1"/>
    <property type="molecule type" value="Genomic_DNA"/>
</dbReference>
<comment type="caution">
    <text evidence="1">The sequence shown here is derived from an EMBL/GenBank/DDBJ whole genome shotgun (WGS) entry which is preliminary data.</text>
</comment>
<reference evidence="2" key="1">
    <citation type="submission" date="2017-08" db="EMBL/GenBank/DDBJ databases">
        <title>A dynamic microbial community with high functional redundancy inhabits the cold, oxic subseafloor aquifer.</title>
        <authorList>
            <person name="Tully B.J."/>
            <person name="Wheat C.G."/>
            <person name="Glazer B.T."/>
            <person name="Huber J.A."/>
        </authorList>
    </citation>
    <scope>NUCLEOTIDE SEQUENCE [LARGE SCALE GENOMIC DNA]</scope>
</reference>
<name>A0A2A5APG2_9GAMM</name>
<evidence type="ECO:0000313" key="2">
    <source>
        <dbReference type="Proteomes" id="UP000218327"/>
    </source>
</evidence>
<dbReference type="AlphaFoldDB" id="A0A2A5APG2"/>
<dbReference type="SUPFAM" id="SSF56784">
    <property type="entry name" value="HAD-like"/>
    <property type="match status" value="1"/>
</dbReference>
<dbReference type="Proteomes" id="UP000218327">
    <property type="component" value="Unassembled WGS sequence"/>
</dbReference>
<evidence type="ECO:0008006" key="3">
    <source>
        <dbReference type="Google" id="ProtNLM"/>
    </source>
</evidence>
<gene>
    <name evidence="1" type="ORF">COA96_15395</name>
</gene>
<organism evidence="1 2">
    <name type="scientific">SAR86 cluster bacterium</name>
    <dbReference type="NCBI Taxonomy" id="2030880"/>
    <lineage>
        <taxon>Bacteria</taxon>
        <taxon>Pseudomonadati</taxon>
        <taxon>Pseudomonadota</taxon>
        <taxon>Gammaproteobacteria</taxon>
        <taxon>SAR86 cluster</taxon>
    </lineage>
</organism>
<dbReference type="Gene3D" id="3.40.50.1000">
    <property type="entry name" value="HAD superfamily/HAD-like"/>
    <property type="match status" value="1"/>
</dbReference>
<dbReference type="InterPro" id="IPR036412">
    <property type="entry name" value="HAD-like_sf"/>
</dbReference>
<dbReference type="InterPro" id="IPR023214">
    <property type="entry name" value="HAD_sf"/>
</dbReference>
<proteinExistence type="predicted"/>
<evidence type="ECO:0000313" key="1">
    <source>
        <dbReference type="EMBL" id="PCJ21000.1"/>
    </source>
</evidence>